<protein>
    <submittedName>
        <fullName evidence="1">Uncharacterized protein</fullName>
    </submittedName>
</protein>
<dbReference type="Proteomes" id="UP001141806">
    <property type="component" value="Unassembled WGS sequence"/>
</dbReference>
<dbReference type="PANTHER" id="PTHR31805">
    <property type="entry name" value="RECEPTOR-LIKE KINASE, PUTATIVE (DUF1421)-RELATED"/>
    <property type="match status" value="1"/>
</dbReference>
<gene>
    <name evidence="1" type="ORF">NE237_031719</name>
</gene>
<accession>A0A9Q0L1X8</accession>
<dbReference type="EMBL" id="JAMYWD010000001">
    <property type="protein sequence ID" value="KAJ4980882.1"/>
    <property type="molecule type" value="Genomic_DNA"/>
</dbReference>
<dbReference type="PANTHER" id="PTHR31805:SF16">
    <property type="entry name" value="FORMIN-LIKE PROTEIN (DUF1421)"/>
    <property type="match status" value="1"/>
</dbReference>
<dbReference type="OrthoDB" id="549883at2759"/>
<evidence type="ECO:0000313" key="1">
    <source>
        <dbReference type="EMBL" id="KAJ4980882.1"/>
    </source>
</evidence>
<evidence type="ECO:0000313" key="2">
    <source>
        <dbReference type="Proteomes" id="UP001141806"/>
    </source>
</evidence>
<keyword evidence="2" id="KW-1185">Reference proteome</keyword>
<reference evidence="1" key="1">
    <citation type="journal article" date="2023" name="Plant J.">
        <title>The genome of the king protea, Protea cynaroides.</title>
        <authorList>
            <person name="Chang J."/>
            <person name="Duong T.A."/>
            <person name="Schoeman C."/>
            <person name="Ma X."/>
            <person name="Roodt D."/>
            <person name="Barker N."/>
            <person name="Li Z."/>
            <person name="Van de Peer Y."/>
            <person name="Mizrachi E."/>
        </authorList>
    </citation>
    <scope>NUCLEOTIDE SEQUENCE</scope>
    <source>
        <tissue evidence="1">Young leaves</tissue>
    </source>
</reference>
<dbReference type="AlphaFoldDB" id="A0A9Q0L1X8"/>
<proteinExistence type="predicted"/>
<sequence>MASGSSGRTGSGSSKGFDFGSDIVCPYDDLGNQESPTDNHRDTVVGRNLGKDFHEGRMGRSSLLHAFNHHEESINLDNDFYSRKDIGEMQSDLVRKHSEADSKLKSLEKHLQEVHRYVQILRDKQELAETQKEVAKLQLQKESSSIGHLQHKEE</sequence>
<name>A0A9Q0L1X8_9MAGN</name>
<organism evidence="1 2">
    <name type="scientific">Protea cynaroides</name>
    <dbReference type="NCBI Taxonomy" id="273540"/>
    <lineage>
        <taxon>Eukaryota</taxon>
        <taxon>Viridiplantae</taxon>
        <taxon>Streptophyta</taxon>
        <taxon>Embryophyta</taxon>
        <taxon>Tracheophyta</taxon>
        <taxon>Spermatophyta</taxon>
        <taxon>Magnoliopsida</taxon>
        <taxon>Proteales</taxon>
        <taxon>Proteaceae</taxon>
        <taxon>Protea</taxon>
    </lineage>
</organism>
<comment type="caution">
    <text evidence="1">The sequence shown here is derived from an EMBL/GenBank/DDBJ whole genome shotgun (WGS) entry which is preliminary data.</text>
</comment>